<comment type="caution">
    <text evidence="7">Lacks conserved residue(s) required for the propagation of feature annotation.</text>
</comment>
<evidence type="ECO:0000259" key="9">
    <source>
        <dbReference type="Pfam" id="PF19269"/>
    </source>
</evidence>
<gene>
    <name evidence="7" type="primary">gltX</name>
    <name evidence="10" type="ORF">EDD71_11013</name>
</gene>
<dbReference type="GO" id="GO:0000049">
    <property type="term" value="F:tRNA binding"/>
    <property type="evidence" value="ECO:0007669"/>
    <property type="project" value="InterPro"/>
</dbReference>
<dbReference type="Proteomes" id="UP000295325">
    <property type="component" value="Unassembled WGS sequence"/>
</dbReference>
<dbReference type="InterPro" id="IPR033910">
    <property type="entry name" value="GluRS_core"/>
</dbReference>
<dbReference type="NCBIfam" id="TIGR00464">
    <property type="entry name" value="gltX_bact"/>
    <property type="match status" value="1"/>
</dbReference>
<feature type="domain" description="Glutamyl/glutaminyl-tRNA synthetase class Ib catalytic" evidence="8">
    <location>
        <begin position="3"/>
        <end position="319"/>
    </location>
</feature>
<feature type="short sequence motif" description="'KMSKS' region" evidence="7">
    <location>
        <begin position="250"/>
        <end position="254"/>
    </location>
</feature>
<dbReference type="InterPro" id="IPR020751">
    <property type="entry name" value="aa-tRNA-synth_I_codon-bd_sub2"/>
</dbReference>
<keyword evidence="11" id="KW-1185">Reference proteome</keyword>
<evidence type="ECO:0000313" key="11">
    <source>
        <dbReference type="Proteomes" id="UP000295325"/>
    </source>
</evidence>
<feature type="short sequence motif" description="'HIGH' region" evidence="7">
    <location>
        <begin position="10"/>
        <end position="20"/>
    </location>
</feature>
<dbReference type="GO" id="GO:0008270">
    <property type="term" value="F:zinc ion binding"/>
    <property type="evidence" value="ECO:0007669"/>
    <property type="project" value="InterPro"/>
</dbReference>
<dbReference type="InterPro" id="IPR001412">
    <property type="entry name" value="aa-tRNA-synth_I_CS"/>
</dbReference>
<feature type="domain" description="Aminoacyl-tRNA synthetase class I anticodon-binding" evidence="9">
    <location>
        <begin position="333"/>
        <end position="480"/>
    </location>
</feature>
<protein>
    <recommendedName>
        <fullName evidence="7">Glutamate--tRNA ligase</fullName>
        <ecNumber evidence="7">6.1.1.17</ecNumber>
    </recommendedName>
    <alternativeName>
        <fullName evidence="7">Glutamyl-tRNA synthetase</fullName>
        <shortName evidence="7">GluRS</shortName>
    </alternativeName>
</protein>
<dbReference type="Gene3D" id="1.10.10.350">
    <property type="match status" value="1"/>
</dbReference>
<comment type="caution">
    <text evidence="10">The sequence shown here is derived from an EMBL/GenBank/DDBJ whole genome shotgun (WGS) entry which is preliminary data.</text>
</comment>
<dbReference type="GO" id="GO:0005524">
    <property type="term" value="F:ATP binding"/>
    <property type="evidence" value="ECO:0007669"/>
    <property type="project" value="UniProtKB-UniRule"/>
</dbReference>
<dbReference type="RefSeq" id="WP_166636384.1">
    <property type="nucleotide sequence ID" value="NZ_SOAZ01000010.1"/>
</dbReference>
<dbReference type="AlphaFoldDB" id="A0A4R7KQD7"/>
<dbReference type="InterPro" id="IPR020058">
    <property type="entry name" value="Glu/Gln-tRNA-synth_Ib_cat-dom"/>
</dbReference>
<comment type="catalytic activity">
    <reaction evidence="7">
        <text>tRNA(Glu) + L-glutamate + ATP = L-glutamyl-tRNA(Glu) + AMP + diphosphate</text>
        <dbReference type="Rhea" id="RHEA:23540"/>
        <dbReference type="Rhea" id="RHEA-COMP:9663"/>
        <dbReference type="Rhea" id="RHEA-COMP:9680"/>
        <dbReference type="ChEBI" id="CHEBI:29985"/>
        <dbReference type="ChEBI" id="CHEBI:30616"/>
        <dbReference type="ChEBI" id="CHEBI:33019"/>
        <dbReference type="ChEBI" id="CHEBI:78442"/>
        <dbReference type="ChEBI" id="CHEBI:78520"/>
        <dbReference type="ChEBI" id="CHEBI:456215"/>
        <dbReference type="EC" id="6.1.1.17"/>
    </reaction>
</comment>
<organism evidence="10 11">
    <name type="scientific">Fonticella tunisiensis</name>
    <dbReference type="NCBI Taxonomy" id="1096341"/>
    <lineage>
        <taxon>Bacteria</taxon>
        <taxon>Bacillati</taxon>
        <taxon>Bacillota</taxon>
        <taxon>Clostridia</taxon>
        <taxon>Eubacteriales</taxon>
        <taxon>Clostridiaceae</taxon>
        <taxon>Fonticella</taxon>
    </lineage>
</organism>
<dbReference type="Gene3D" id="3.40.50.620">
    <property type="entry name" value="HUPs"/>
    <property type="match status" value="1"/>
</dbReference>
<dbReference type="EMBL" id="SOAZ01000010">
    <property type="protein sequence ID" value="TDT60896.1"/>
    <property type="molecule type" value="Genomic_DNA"/>
</dbReference>
<comment type="subunit">
    <text evidence="7">Monomer.</text>
</comment>
<dbReference type="PROSITE" id="PS00178">
    <property type="entry name" value="AA_TRNA_LIGASE_I"/>
    <property type="match status" value="1"/>
</dbReference>
<dbReference type="CDD" id="cd00808">
    <property type="entry name" value="GluRS_core"/>
    <property type="match status" value="1"/>
</dbReference>
<evidence type="ECO:0000256" key="1">
    <source>
        <dbReference type="ARBA" id="ARBA00007894"/>
    </source>
</evidence>
<dbReference type="PANTHER" id="PTHR43311:SF2">
    <property type="entry name" value="GLUTAMATE--TRNA LIGASE, MITOCHONDRIAL-RELATED"/>
    <property type="match status" value="1"/>
</dbReference>
<keyword evidence="4 7" id="KW-0067">ATP-binding</keyword>
<evidence type="ECO:0000256" key="5">
    <source>
        <dbReference type="ARBA" id="ARBA00022917"/>
    </source>
</evidence>
<comment type="subcellular location">
    <subcellularLocation>
        <location evidence="7">Cytoplasm</location>
    </subcellularLocation>
</comment>
<keyword evidence="2 7" id="KW-0436">Ligase</keyword>
<evidence type="ECO:0000256" key="2">
    <source>
        <dbReference type="ARBA" id="ARBA00022598"/>
    </source>
</evidence>
<reference evidence="10 11" key="1">
    <citation type="submission" date="2019-03" db="EMBL/GenBank/DDBJ databases">
        <title>Genomic Encyclopedia of Type Strains, Phase IV (KMG-IV): sequencing the most valuable type-strain genomes for metagenomic binning, comparative biology and taxonomic classification.</title>
        <authorList>
            <person name="Goeker M."/>
        </authorList>
    </citation>
    <scope>NUCLEOTIDE SEQUENCE [LARGE SCALE GENOMIC DNA]</scope>
    <source>
        <strain evidence="10 11">DSM 24455</strain>
    </source>
</reference>
<dbReference type="InterPro" id="IPR000924">
    <property type="entry name" value="Glu/Gln-tRNA-synth"/>
</dbReference>
<dbReference type="GO" id="GO:0004818">
    <property type="term" value="F:glutamate-tRNA ligase activity"/>
    <property type="evidence" value="ECO:0007669"/>
    <property type="project" value="UniProtKB-UniRule"/>
</dbReference>
<name>A0A4R7KQD7_9CLOT</name>
<keyword evidence="6 7" id="KW-0030">Aminoacyl-tRNA synthetase</keyword>
<evidence type="ECO:0000313" key="10">
    <source>
        <dbReference type="EMBL" id="TDT60896.1"/>
    </source>
</evidence>
<dbReference type="Pfam" id="PF00749">
    <property type="entry name" value="tRNA-synt_1c"/>
    <property type="match status" value="1"/>
</dbReference>
<evidence type="ECO:0000256" key="7">
    <source>
        <dbReference type="HAMAP-Rule" id="MF_00022"/>
    </source>
</evidence>
<dbReference type="SUPFAM" id="SSF52374">
    <property type="entry name" value="Nucleotidylyl transferase"/>
    <property type="match status" value="1"/>
</dbReference>
<accession>A0A4R7KQD7</accession>
<dbReference type="GO" id="GO:0005829">
    <property type="term" value="C:cytosol"/>
    <property type="evidence" value="ECO:0007669"/>
    <property type="project" value="TreeGrafter"/>
</dbReference>
<dbReference type="SUPFAM" id="SSF48163">
    <property type="entry name" value="An anticodon-binding domain of class I aminoacyl-tRNA synthetases"/>
    <property type="match status" value="1"/>
</dbReference>
<dbReference type="InterPro" id="IPR008925">
    <property type="entry name" value="aa_tRNA-synth_I_cd-bd_sf"/>
</dbReference>
<evidence type="ECO:0000256" key="6">
    <source>
        <dbReference type="ARBA" id="ARBA00023146"/>
    </source>
</evidence>
<dbReference type="GO" id="GO:0006424">
    <property type="term" value="P:glutamyl-tRNA aminoacylation"/>
    <property type="evidence" value="ECO:0007669"/>
    <property type="project" value="UniProtKB-UniRule"/>
</dbReference>
<comment type="similarity">
    <text evidence="1 7">Belongs to the class-I aminoacyl-tRNA synthetase family. Glutamate--tRNA ligase type 1 subfamily.</text>
</comment>
<evidence type="ECO:0000256" key="4">
    <source>
        <dbReference type="ARBA" id="ARBA00022840"/>
    </source>
</evidence>
<dbReference type="PRINTS" id="PR00987">
    <property type="entry name" value="TRNASYNTHGLU"/>
</dbReference>
<feature type="binding site" evidence="7">
    <location>
        <position position="253"/>
    </location>
    <ligand>
        <name>ATP</name>
        <dbReference type="ChEBI" id="CHEBI:30616"/>
    </ligand>
</feature>
<keyword evidence="3 7" id="KW-0547">Nucleotide-binding</keyword>
<keyword evidence="7" id="KW-0963">Cytoplasm</keyword>
<dbReference type="InterPro" id="IPR004527">
    <property type="entry name" value="Glu-tRNA-ligase_bac/mito"/>
</dbReference>
<keyword evidence="5 7" id="KW-0648">Protein biosynthesis</keyword>
<dbReference type="InterPro" id="IPR045462">
    <property type="entry name" value="aa-tRNA-synth_I_cd-bd"/>
</dbReference>
<comment type="function">
    <text evidence="7">Catalyzes the attachment of glutamate to tRNA(Glu) in a two-step reaction: glutamate is first activated by ATP to form Glu-AMP and then transferred to the acceptor end of tRNA(Glu).</text>
</comment>
<proteinExistence type="inferred from homology"/>
<sequence length="488" mass="56973">MKEVRVRIAPSPTGNFHVGTARNALYNYIFARKHGGKMIVRIDDTDMRRNTEESERGIFEGLKWIGIDWDEGPDVGGPYGPYRQSERLEIYNKYIDQLIQEGKAYYCFCTEDELERERKEQLARKEAPKYSGKCRNLSPEEIKEKLEAGMKATVRFKVPDKIIKFHDAVRGELAWDGRLIGDFVIRKSDGLPTYNFASAIDDWQMKISHVMRSQEHIPNTYNQVLIFEAFGAEVPEFVHFPLLLNEDRTKISKRDGALFIGEYRDMGYLREAVTNFIALLGWNPGDGDEFMTIDDMIEKFSLDRINNSNVVFDFKKLEWFNGNYIRRISVDDLAERIKPFLEQTDYFKGTEEHLEILKKVAAVEQERLKRLDEAKDAFKPFYVEPQEYDIDLLKESVKKVDLAQMAELISASIEELNTIENWDKDYLEERMRLLCEKLGTKPKILFMLLRIAETGSKVSPPLFDTFEIIGKESTLRRLERCKKQLEQK</sequence>
<dbReference type="FunFam" id="3.40.50.620:FF:000045">
    <property type="entry name" value="Glutamate--tRNA ligase, mitochondrial"/>
    <property type="match status" value="1"/>
</dbReference>
<dbReference type="InterPro" id="IPR014729">
    <property type="entry name" value="Rossmann-like_a/b/a_fold"/>
</dbReference>
<dbReference type="Pfam" id="PF19269">
    <property type="entry name" value="Anticodon_2"/>
    <property type="match status" value="1"/>
</dbReference>
<dbReference type="EC" id="6.1.1.17" evidence="7"/>
<evidence type="ECO:0000256" key="3">
    <source>
        <dbReference type="ARBA" id="ARBA00022741"/>
    </source>
</evidence>
<dbReference type="PANTHER" id="PTHR43311">
    <property type="entry name" value="GLUTAMATE--TRNA LIGASE"/>
    <property type="match status" value="1"/>
</dbReference>
<dbReference type="HAMAP" id="MF_00022">
    <property type="entry name" value="Glu_tRNA_synth_type1"/>
    <property type="match status" value="1"/>
</dbReference>
<dbReference type="InterPro" id="IPR049940">
    <property type="entry name" value="GluQ/Sye"/>
</dbReference>
<evidence type="ECO:0000259" key="8">
    <source>
        <dbReference type="Pfam" id="PF00749"/>
    </source>
</evidence>